<dbReference type="PANTHER" id="PTHR28004">
    <property type="entry name" value="ZGC:162816-RELATED"/>
    <property type="match status" value="1"/>
</dbReference>
<sequence length="191" mass="20070">MHFTELDTPALCIDLDVLEKNIDDLQSACNRLEIPLRVHTKTHKTPAIARKQIAAGAIGIVSQKLGEAEAMAAGGIEDILIPYNIVGKAKLARLTSLVLSGQSTITVAADSSATVTGLSQAAAAAGCTIRVIVEMDTGGGRVGTQSPTDTLALAQEIDRLPGLDFTGVMTYPSSERARPFLDEVRDLTSKA</sequence>
<dbReference type="InterPro" id="IPR001608">
    <property type="entry name" value="Ala_racemase_N"/>
</dbReference>
<evidence type="ECO:0000313" key="2">
    <source>
        <dbReference type="EMBL" id="SVE37824.1"/>
    </source>
</evidence>
<gene>
    <name evidence="2" type="ORF">METZ01_LOCUS490678</name>
</gene>
<name>A0A383D0I4_9ZZZZ</name>
<dbReference type="Pfam" id="PF01168">
    <property type="entry name" value="Ala_racemase_N"/>
    <property type="match status" value="1"/>
</dbReference>
<feature type="non-terminal residue" evidence="2">
    <location>
        <position position="191"/>
    </location>
</feature>
<dbReference type="AlphaFoldDB" id="A0A383D0I4"/>
<dbReference type="GO" id="GO:0036088">
    <property type="term" value="P:D-serine catabolic process"/>
    <property type="evidence" value="ECO:0007669"/>
    <property type="project" value="TreeGrafter"/>
</dbReference>
<reference evidence="2" key="1">
    <citation type="submission" date="2018-05" db="EMBL/GenBank/DDBJ databases">
        <authorList>
            <person name="Lanie J.A."/>
            <person name="Ng W.-L."/>
            <person name="Kazmierczak K.M."/>
            <person name="Andrzejewski T.M."/>
            <person name="Davidsen T.M."/>
            <person name="Wayne K.J."/>
            <person name="Tettelin H."/>
            <person name="Glass J.I."/>
            <person name="Rusch D."/>
            <person name="Podicherti R."/>
            <person name="Tsui H.-C.T."/>
            <person name="Winkler M.E."/>
        </authorList>
    </citation>
    <scope>NUCLEOTIDE SEQUENCE</scope>
</reference>
<dbReference type="PANTHER" id="PTHR28004:SF2">
    <property type="entry name" value="D-SERINE DEHYDRATASE"/>
    <property type="match status" value="1"/>
</dbReference>
<dbReference type="InterPro" id="IPR029066">
    <property type="entry name" value="PLP-binding_barrel"/>
</dbReference>
<dbReference type="GO" id="GO:0008721">
    <property type="term" value="F:D-serine ammonia-lyase activity"/>
    <property type="evidence" value="ECO:0007669"/>
    <property type="project" value="TreeGrafter"/>
</dbReference>
<dbReference type="EMBL" id="UINC01213170">
    <property type="protein sequence ID" value="SVE37824.1"/>
    <property type="molecule type" value="Genomic_DNA"/>
</dbReference>
<organism evidence="2">
    <name type="scientific">marine metagenome</name>
    <dbReference type="NCBI Taxonomy" id="408172"/>
    <lineage>
        <taxon>unclassified sequences</taxon>
        <taxon>metagenomes</taxon>
        <taxon>ecological metagenomes</taxon>
    </lineage>
</organism>
<protein>
    <recommendedName>
        <fullName evidence="1">Alanine racemase N-terminal domain-containing protein</fullName>
    </recommendedName>
</protein>
<feature type="domain" description="Alanine racemase N-terminal" evidence="1">
    <location>
        <begin position="13"/>
        <end position="177"/>
    </location>
</feature>
<dbReference type="SUPFAM" id="SSF51419">
    <property type="entry name" value="PLP-binding barrel"/>
    <property type="match status" value="1"/>
</dbReference>
<dbReference type="Gene3D" id="3.20.20.10">
    <property type="entry name" value="Alanine racemase"/>
    <property type="match status" value="1"/>
</dbReference>
<dbReference type="InterPro" id="IPR051466">
    <property type="entry name" value="D-amino_acid_metab_enzyme"/>
</dbReference>
<accession>A0A383D0I4</accession>
<proteinExistence type="predicted"/>
<evidence type="ECO:0000259" key="1">
    <source>
        <dbReference type="Pfam" id="PF01168"/>
    </source>
</evidence>